<dbReference type="SUPFAM" id="SSF103473">
    <property type="entry name" value="MFS general substrate transporter"/>
    <property type="match status" value="1"/>
</dbReference>
<feature type="transmembrane region" description="Helical" evidence="5">
    <location>
        <begin position="141"/>
        <end position="164"/>
    </location>
</feature>
<evidence type="ECO:0000256" key="5">
    <source>
        <dbReference type="SAM" id="Phobius"/>
    </source>
</evidence>
<evidence type="ECO:0000313" key="8">
    <source>
        <dbReference type="Proteomes" id="UP000054010"/>
    </source>
</evidence>
<feature type="transmembrane region" description="Helical" evidence="5">
    <location>
        <begin position="84"/>
        <end position="101"/>
    </location>
</feature>
<accession>E1IGK7</accession>
<dbReference type="PANTHER" id="PTHR23520">
    <property type="entry name" value="TRANSPORTER, PUTATIVE (AFU_ORTHOLOGUE AFUA_3G04000)-RELATED"/>
    <property type="match status" value="1"/>
</dbReference>
<dbReference type="Gene3D" id="1.20.1250.20">
    <property type="entry name" value="MFS general substrate transporter like domains"/>
    <property type="match status" value="2"/>
</dbReference>
<dbReference type="AlphaFoldDB" id="E1IGK7"/>
<feature type="transmembrane region" description="Helical" evidence="5">
    <location>
        <begin position="234"/>
        <end position="258"/>
    </location>
</feature>
<organism evidence="7 8">
    <name type="scientific">Oscillochloris trichoides DG-6</name>
    <dbReference type="NCBI Taxonomy" id="765420"/>
    <lineage>
        <taxon>Bacteria</taxon>
        <taxon>Bacillati</taxon>
        <taxon>Chloroflexota</taxon>
        <taxon>Chloroflexia</taxon>
        <taxon>Chloroflexales</taxon>
        <taxon>Chloroflexineae</taxon>
        <taxon>Oscillochloridaceae</taxon>
        <taxon>Oscillochloris</taxon>
    </lineage>
</organism>
<keyword evidence="8" id="KW-1185">Reference proteome</keyword>
<keyword evidence="2 5" id="KW-0812">Transmembrane</keyword>
<dbReference type="PROSITE" id="PS50850">
    <property type="entry name" value="MFS"/>
    <property type="match status" value="1"/>
</dbReference>
<dbReference type="InterPro" id="IPR011701">
    <property type="entry name" value="MFS"/>
</dbReference>
<dbReference type="InterPro" id="IPR020846">
    <property type="entry name" value="MFS_dom"/>
</dbReference>
<keyword evidence="4 5" id="KW-0472">Membrane</keyword>
<proteinExistence type="predicted"/>
<feature type="transmembrane region" description="Helical" evidence="5">
    <location>
        <begin position="386"/>
        <end position="409"/>
    </location>
</feature>
<sequence>MRQISPAARLYLLHVVLITFGLALSSLFLNLMLLDLGYDQQRLALPFGGTISLLGAFNSLPVLTGSLSSLPLWGLVLRVGLQRSMLVACALLVAALLTLAFSTSPYLLLLGAGLSGPASVLFQLSAAPLMMRLSGAGERDLLFSMRFGLSIAMSGVGNLVGGWLPGLGVAVLQVAPHSASRYQFTFAISALCVLLASLPLLRMRVAGQPAQTHTTTQPSNIATMWRICMQDPWAIGRLLIAPLLISCGASLLIPYLSLYFRQRHMIADTTLGMIFAAIGISTGLAALLAPQISVRLGKPRSVVLTQGLAVGCLLLLAWAPNLWLAAFMALLRGALMNMANPLYEAYAMEQSSDAARPLVSGLLAGSYAAAYIIGPTISAEVQQKFGFTPIFITTAICYGLAVGWTYVVFVRRG</sequence>
<keyword evidence="3 5" id="KW-1133">Transmembrane helix</keyword>
<protein>
    <submittedName>
        <fullName evidence="7">Major facilitator transporter</fullName>
    </submittedName>
</protein>
<feature type="transmembrane region" description="Helical" evidence="5">
    <location>
        <begin position="355"/>
        <end position="374"/>
    </location>
</feature>
<dbReference type="HOGENOM" id="CLU_025894_0_0_0"/>
<dbReference type="EMBL" id="ADVR01000108">
    <property type="protein sequence ID" value="EFO79676.1"/>
    <property type="molecule type" value="Genomic_DNA"/>
</dbReference>
<dbReference type="Pfam" id="PF07690">
    <property type="entry name" value="MFS_1"/>
    <property type="match status" value="1"/>
</dbReference>
<name>E1IGK7_9CHLR</name>
<evidence type="ECO:0000313" key="7">
    <source>
        <dbReference type="EMBL" id="EFO79676.1"/>
    </source>
</evidence>
<dbReference type="OrthoDB" id="9810492at2"/>
<dbReference type="GO" id="GO:0005886">
    <property type="term" value="C:plasma membrane"/>
    <property type="evidence" value="ECO:0007669"/>
    <property type="project" value="UniProtKB-SubCell"/>
</dbReference>
<gene>
    <name evidence="7" type="ORF">OSCT_2458</name>
</gene>
<dbReference type="InterPro" id="IPR036259">
    <property type="entry name" value="MFS_trans_sf"/>
</dbReference>
<evidence type="ECO:0000259" key="6">
    <source>
        <dbReference type="PROSITE" id="PS50850"/>
    </source>
</evidence>
<comment type="subcellular location">
    <subcellularLocation>
        <location evidence="1">Cell membrane</location>
        <topology evidence="1">Multi-pass membrane protein</topology>
    </subcellularLocation>
</comment>
<feature type="domain" description="Major facilitator superfamily (MFS) profile" evidence="6">
    <location>
        <begin position="234"/>
        <end position="413"/>
    </location>
</feature>
<evidence type="ECO:0000256" key="4">
    <source>
        <dbReference type="ARBA" id="ARBA00023136"/>
    </source>
</evidence>
<dbReference type="GO" id="GO:0022857">
    <property type="term" value="F:transmembrane transporter activity"/>
    <property type="evidence" value="ECO:0007669"/>
    <property type="project" value="InterPro"/>
</dbReference>
<dbReference type="STRING" id="765420.OSCT_2458"/>
<dbReference type="eggNOG" id="COG0477">
    <property type="taxonomic scope" value="Bacteria"/>
</dbReference>
<reference evidence="7 8" key="1">
    <citation type="journal article" date="2011" name="J. Bacteriol.">
        <title>Draft genome sequence of the anoxygenic filamentous phototrophic bacterium Oscillochloris trichoides subsp. DG-6.</title>
        <authorList>
            <person name="Kuznetsov B.B."/>
            <person name="Ivanovsky R.N."/>
            <person name="Keppen O.I."/>
            <person name="Sukhacheva M.V."/>
            <person name="Bumazhkin B.K."/>
            <person name="Patutina E.O."/>
            <person name="Beletsky A.V."/>
            <person name="Mardanov A.V."/>
            <person name="Baslerov R.V."/>
            <person name="Panteleeva A.N."/>
            <person name="Kolganova T.V."/>
            <person name="Ravin N.V."/>
            <person name="Skryabin K.G."/>
        </authorList>
    </citation>
    <scope>NUCLEOTIDE SEQUENCE [LARGE SCALE GENOMIC DNA]</scope>
    <source>
        <strain evidence="7 8">DG-6</strain>
    </source>
</reference>
<feature type="transmembrane region" description="Helical" evidence="5">
    <location>
        <begin position="53"/>
        <end position="77"/>
    </location>
</feature>
<dbReference type="Proteomes" id="UP000054010">
    <property type="component" value="Unassembled WGS sequence"/>
</dbReference>
<dbReference type="PANTHER" id="PTHR23520:SF5">
    <property type="entry name" value="TRANSPORTER, PUTATIVE (AFU_ORTHOLOGUE AFUA_3G04000)-RELATED"/>
    <property type="match status" value="1"/>
</dbReference>
<feature type="transmembrane region" description="Helical" evidence="5">
    <location>
        <begin position="184"/>
        <end position="201"/>
    </location>
</feature>
<feature type="transmembrane region" description="Helical" evidence="5">
    <location>
        <begin position="12"/>
        <end position="33"/>
    </location>
</feature>
<evidence type="ECO:0000256" key="3">
    <source>
        <dbReference type="ARBA" id="ARBA00022989"/>
    </source>
</evidence>
<evidence type="ECO:0000256" key="1">
    <source>
        <dbReference type="ARBA" id="ARBA00004651"/>
    </source>
</evidence>
<evidence type="ECO:0000256" key="2">
    <source>
        <dbReference type="ARBA" id="ARBA00022692"/>
    </source>
</evidence>
<feature type="transmembrane region" description="Helical" evidence="5">
    <location>
        <begin position="270"/>
        <end position="289"/>
    </location>
</feature>
<comment type="caution">
    <text evidence="7">The sequence shown here is derived from an EMBL/GenBank/DDBJ whole genome shotgun (WGS) entry which is preliminary data.</text>
</comment>